<keyword evidence="5" id="KW-1185">Reference proteome</keyword>
<keyword evidence="2" id="KW-1133">Transmembrane helix</keyword>
<evidence type="ECO:0000313" key="5">
    <source>
        <dbReference type="Proteomes" id="UP001359559"/>
    </source>
</evidence>
<proteinExistence type="predicted"/>
<dbReference type="InterPro" id="IPR006852">
    <property type="entry name" value="TOD1_MUCI70"/>
</dbReference>
<feature type="transmembrane region" description="Helical" evidence="2">
    <location>
        <begin position="72"/>
        <end position="98"/>
    </location>
</feature>
<sequence>MSPAAHRRRERKCYCYGMAQQRQSGMERLGVRVGTHDLHHANGASDHVSVGIRGGAAHKQPRLRRSVRSDRVTRFSVVAILVFLFLVLVVTVLVFFYISRDDISNGGDDSDDSKSDSDFLTNVPRIERKKVLDFGHGSGGHGRDSRYWDRDDRRRDDDYDEDMIEQTNRDSGDENAEDDDPVKADLNVRTSQDRSKVGLRRRGVGLYNEAGRHELKRYEAEYEASLKNLRHSAKDDGKISHGTDLEKRNAADEIDDEYDDFFDFHDAQAEDSGDSRNTRGTISNSKVQSLDNEVEKESNDSSDEGNDDDITSDDVDAASSLNKKVSHDGKSNSKHATMSSGQSNRKSHSETKKKGRRRKFSGSCEMKLLNSTSQLVEPLESRKFARFNLQYTETDEKPVGQEQWVPRFAGHQSLEERENSFLARDQKINCGFVRGPEGSQSTGFDLTEDDANYISRCHIAVISCIFGNSDRLRTPATKTVTRLSRKNVCFVMFVDEVTIRALSAEGHVPDRMGFIGFWKLVVVRNLPYDDMRRVGKIPKLLPHRLFPFARYSIWLDSKLRLQLDPLLILEYFLWRKGYEFAISNHYDRHCVWEEVAQNKKLNKYNHTVIDQQFAFYRSDGLERFNASDRHKLLPSNVPEGSFIIRAHTPMSNLFSCLWFNEIERFTPRDQLSFAYTYQKLRRMNPDKPFHLNMFKDCERRHIAKLFHHRMDEKRH</sequence>
<feature type="domain" description="TOD1/MUCI70 glycosyltransferase-like" evidence="3">
    <location>
        <begin position="389"/>
        <end position="708"/>
    </location>
</feature>
<comment type="caution">
    <text evidence="4">The sequence shown here is derived from an EMBL/GenBank/DDBJ whole genome shotgun (WGS) entry which is preliminary data.</text>
</comment>
<evidence type="ECO:0000256" key="2">
    <source>
        <dbReference type="SAM" id="Phobius"/>
    </source>
</evidence>
<feature type="compositionally biased region" description="Polar residues" evidence="1">
    <location>
        <begin position="334"/>
        <end position="344"/>
    </location>
</feature>
<evidence type="ECO:0000313" key="4">
    <source>
        <dbReference type="EMBL" id="KAK7279713.1"/>
    </source>
</evidence>
<dbReference type="PANTHER" id="PTHR12956">
    <property type="entry name" value="ALKALINE CERAMIDASE-RELATED"/>
    <property type="match status" value="1"/>
</dbReference>
<evidence type="ECO:0000259" key="3">
    <source>
        <dbReference type="Pfam" id="PF04765"/>
    </source>
</evidence>
<name>A0AAN9IG79_CLITE</name>
<reference evidence="4 5" key="1">
    <citation type="submission" date="2024-01" db="EMBL/GenBank/DDBJ databases">
        <title>The genomes of 5 underutilized Papilionoideae crops provide insights into root nodulation and disease resistance.</title>
        <authorList>
            <person name="Yuan L."/>
        </authorList>
    </citation>
    <scope>NUCLEOTIDE SEQUENCE [LARGE SCALE GENOMIC DNA]</scope>
    <source>
        <strain evidence="4">LY-2023</strain>
        <tissue evidence="4">Leaf</tissue>
    </source>
</reference>
<keyword evidence="2" id="KW-0472">Membrane</keyword>
<dbReference type="Proteomes" id="UP001359559">
    <property type="component" value="Unassembled WGS sequence"/>
</dbReference>
<dbReference type="Pfam" id="PF04765">
    <property type="entry name" value="TOD1_MUCI70"/>
    <property type="match status" value="1"/>
</dbReference>
<dbReference type="PANTHER" id="PTHR12956:SF24">
    <property type="entry name" value="TRANSMEMBRANE PROTEIN (DUF616)"/>
    <property type="match status" value="1"/>
</dbReference>
<feature type="compositionally biased region" description="Basic and acidic residues" evidence="1">
    <location>
        <begin position="268"/>
        <end position="277"/>
    </location>
</feature>
<evidence type="ECO:0000256" key="1">
    <source>
        <dbReference type="SAM" id="MobiDB-lite"/>
    </source>
</evidence>
<gene>
    <name evidence="4" type="ORF">RJT34_24770</name>
</gene>
<feature type="region of interest" description="Disordered" evidence="1">
    <location>
        <begin position="131"/>
        <end position="195"/>
    </location>
</feature>
<feature type="region of interest" description="Disordered" evidence="1">
    <location>
        <begin position="268"/>
        <end position="360"/>
    </location>
</feature>
<feature type="compositionally biased region" description="Basic and acidic residues" evidence="1">
    <location>
        <begin position="141"/>
        <end position="157"/>
    </location>
</feature>
<keyword evidence="2" id="KW-0812">Transmembrane</keyword>
<protein>
    <recommendedName>
        <fullName evidence="3">TOD1/MUCI70 glycosyltransferase-like domain-containing protein</fullName>
    </recommendedName>
</protein>
<feature type="compositionally biased region" description="Polar residues" evidence="1">
    <location>
        <begin position="278"/>
        <end position="291"/>
    </location>
</feature>
<organism evidence="4 5">
    <name type="scientific">Clitoria ternatea</name>
    <name type="common">Butterfly pea</name>
    <dbReference type="NCBI Taxonomy" id="43366"/>
    <lineage>
        <taxon>Eukaryota</taxon>
        <taxon>Viridiplantae</taxon>
        <taxon>Streptophyta</taxon>
        <taxon>Embryophyta</taxon>
        <taxon>Tracheophyta</taxon>
        <taxon>Spermatophyta</taxon>
        <taxon>Magnoliopsida</taxon>
        <taxon>eudicotyledons</taxon>
        <taxon>Gunneridae</taxon>
        <taxon>Pentapetalae</taxon>
        <taxon>rosids</taxon>
        <taxon>fabids</taxon>
        <taxon>Fabales</taxon>
        <taxon>Fabaceae</taxon>
        <taxon>Papilionoideae</taxon>
        <taxon>50 kb inversion clade</taxon>
        <taxon>NPAAA clade</taxon>
        <taxon>indigoferoid/millettioid clade</taxon>
        <taxon>Phaseoleae</taxon>
        <taxon>Clitoria</taxon>
    </lineage>
</organism>
<dbReference type="AlphaFoldDB" id="A0AAN9IG79"/>
<accession>A0AAN9IG79</accession>
<feature type="compositionally biased region" description="Acidic residues" evidence="1">
    <location>
        <begin position="300"/>
        <end position="316"/>
    </location>
</feature>
<dbReference type="EMBL" id="JAYKXN010000006">
    <property type="protein sequence ID" value="KAK7279713.1"/>
    <property type="molecule type" value="Genomic_DNA"/>
</dbReference>
<dbReference type="InterPro" id="IPR048354">
    <property type="entry name" value="TOD1_MUCI70_glycTrfase_dom"/>
</dbReference>